<dbReference type="EMBL" id="CM010715">
    <property type="protein sequence ID" value="RZC44911.1"/>
    <property type="molecule type" value="Genomic_DNA"/>
</dbReference>
<dbReference type="Gramene" id="RZC44911">
    <property type="protein sequence ID" value="RZC44911"/>
    <property type="gene ID" value="C5167_037861"/>
</dbReference>
<gene>
    <name evidence="2" type="ORF">C5167_037861</name>
</gene>
<keyword evidence="3" id="KW-1185">Reference proteome</keyword>
<organism evidence="2 3">
    <name type="scientific">Papaver somniferum</name>
    <name type="common">Opium poppy</name>
    <dbReference type="NCBI Taxonomy" id="3469"/>
    <lineage>
        <taxon>Eukaryota</taxon>
        <taxon>Viridiplantae</taxon>
        <taxon>Streptophyta</taxon>
        <taxon>Embryophyta</taxon>
        <taxon>Tracheophyta</taxon>
        <taxon>Spermatophyta</taxon>
        <taxon>Magnoliopsida</taxon>
        <taxon>Ranunculales</taxon>
        <taxon>Papaveraceae</taxon>
        <taxon>Papaveroideae</taxon>
        <taxon>Papaver</taxon>
    </lineage>
</organism>
<name>A0A4Y7IB92_PAPSO</name>
<evidence type="ECO:0000256" key="1">
    <source>
        <dbReference type="SAM" id="MobiDB-lite"/>
    </source>
</evidence>
<dbReference type="AlphaFoldDB" id="A0A4Y7IB92"/>
<reference evidence="2 3" key="1">
    <citation type="journal article" date="2018" name="Science">
        <title>The opium poppy genome and morphinan production.</title>
        <authorList>
            <person name="Guo L."/>
            <person name="Winzer T."/>
            <person name="Yang X."/>
            <person name="Li Y."/>
            <person name="Ning Z."/>
            <person name="He Z."/>
            <person name="Teodor R."/>
            <person name="Lu Y."/>
            <person name="Bowser T.A."/>
            <person name="Graham I.A."/>
            <person name="Ye K."/>
        </authorList>
    </citation>
    <scope>NUCLEOTIDE SEQUENCE [LARGE SCALE GENOMIC DNA]</scope>
    <source>
        <strain evidence="3">cv. HN1</strain>
        <tissue evidence="2">Leaves</tissue>
    </source>
</reference>
<protein>
    <submittedName>
        <fullName evidence="2">Uncharacterized protein</fullName>
    </submittedName>
</protein>
<dbReference type="Proteomes" id="UP000316621">
    <property type="component" value="Chromosome 1"/>
</dbReference>
<evidence type="ECO:0000313" key="3">
    <source>
        <dbReference type="Proteomes" id="UP000316621"/>
    </source>
</evidence>
<feature type="region of interest" description="Disordered" evidence="1">
    <location>
        <begin position="1"/>
        <end position="22"/>
    </location>
</feature>
<proteinExistence type="predicted"/>
<accession>A0A4Y7IB92</accession>
<sequence>MEGSIKPRIMEEEKPELPTNKESSSLPRLYMGISKLCKWVEFWYKFLKLVGTRNISELFVNFSLYDILLLEFRSII</sequence>
<evidence type="ECO:0000313" key="2">
    <source>
        <dbReference type="EMBL" id="RZC44911.1"/>
    </source>
</evidence>